<sequence>MRKLMVMFMDHARKGDTEELQQFLEHGFPVNAQDEEGNSALMLAAYHGHAETVQALIERGADVDLPNARNQPPISGALFKGEDAVVRVLRAAGADLDSGVPTAREAAEMFGKTDLLE</sequence>
<evidence type="ECO:0000256" key="2">
    <source>
        <dbReference type="ARBA" id="ARBA00023043"/>
    </source>
</evidence>
<feature type="repeat" description="ANK" evidence="3">
    <location>
        <begin position="36"/>
        <end position="68"/>
    </location>
</feature>
<evidence type="ECO:0000256" key="3">
    <source>
        <dbReference type="PROSITE-ProRule" id="PRU00023"/>
    </source>
</evidence>
<dbReference type="EMBL" id="BAABAZ010000004">
    <property type="protein sequence ID" value="GAA4283510.1"/>
    <property type="molecule type" value="Genomic_DNA"/>
</dbReference>
<evidence type="ECO:0000313" key="4">
    <source>
        <dbReference type="EMBL" id="GAA4283510.1"/>
    </source>
</evidence>
<proteinExistence type="predicted"/>
<evidence type="ECO:0000256" key="1">
    <source>
        <dbReference type="ARBA" id="ARBA00022737"/>
    </source>
</evidence>
<keyword evidence="1" id="KW-0677">Repeat</keyword>
<dbReference type="SMART" id="SM00248">
    <property type="entry name" value="ANK"/>
    <property type="match status" value="2"/>
</dbReference>
<protein>
    <submittedName>
        <fullName evidence="4">Ankyrin repeat domain-containing protein</fullName>
    </submittedName>
</protein>
<dbReference type="Gene3D" id="1.25.40.20">
    <property type="entry name" value="Ankyrin repeat-containing domain"/>
    <property type="match status" value="1"/>
</dbReference>
<evidence type="ECO:0000313" key="5">
    <source>
        <dbReference type="Proteomes" id="UP001501586"/>
    </source>
</evidence>
<comment type="caution">
    <text evidence="4">The sequence shown here is derived from an EMBL/GenBank/DDBJ whole genome shotgun (WGS) entry which is preliminary data.</text>
</comment>
<dbReference type="PANTHER" id="PTHR24171">
    <property type="entry name" value="ANKYRIN REPEAT DOMAIN-CONTAINING PROTEIN 39-RELATED"/>
    <property type="match status" value="1"/>
</dbReference>
<keyword evidence="2 3" id="KW-0040">ANK repeat</keyword>
<dbReference type="PROSITE" id="PS50297">
    <property type="entry name" value="ANK_REP_REGION"/>
    <property type="match status" value="1"/>
</dbReference>
<dbReference type="SUPFAM" id="SSF48403">
    <property type="entry name" value="Ankyrin repeat"/>
    <property type="match status" value="1"/>
</dbReference>
<organism evidence="4 5">
    <name type="scientific">Brevibacterium daeguense</name>
    <dbReference type="NCBI Taxonomy" id="909936"/>
    <lineage>
        <taxon>Bacteria</taxon>
        <taxon>Bacillati</taxon>
        <taxon>Actinomycetota</taxon>
        <taxon>Actinomycetes</taxon>
        <taxon>Micrococcales</taxon>
        <taxon>Brevibacteriaceae</taxon>
        <taxon>Brevibacterium</taxon>
    </lineage>
</organism>
<accession>A0ABP8EHT8</accession>
<dbReference type="PANTHER" id="PTHR24171:SF8">
    <property type="entry name" value="BRCA1-ASSOCIATED RING DOMAIN PROTEIN 1"/>
    <property type="match status" value="1"/>
</dbReference>
<keyword evidence="5" id="KW-1185">Reference proteome</keyword>
<dbReference type="Pfam" id="PF12796">
    <property type="entry name" value="Ank_2"/>
    <property type="match status" value="1"/>
</dbReference>
<name>A0ABP8EHT8_9MICO</name>
<gene>
    <name evidence="4" type="ORF">GCM10022261_10410</name>
</gene>
<reference evidence="5" key="1">
    <citation type="journal article" date="2019" name="Int. J. Syst. Evol. Microbiol.">
        <title>The Global Catalogue of Microorganisms (GCM) 10K type strain sequencing project: providing services to taxonomists for standard genome sequencing and annotation.</title>
        <authorList>
            <consortium name="The Broad Institute Genomics Platform"/>
            <consortium name="The Broad Institute Genome Sequencing Center for Infectious Disease"/>
            <person name="Wu L."/>
            <person name="Ma J."/>
        </authorList>
    </citation>
    <scope>NUCLEOTIDE SEQUENCE [LARGE SCALE GENOMIC DNA]</scope>
    <source>
        <strain evidence="5">JCM 17458</strain>
    </source>
</reference>
<dbReference type="InterPro" id="IPR036770">
    <property type="entry name" value="Ankyrin_rpt-contain_sf"/>
</dbReference>
<dbReference type="InterPro" id="IPR002110">
    <property type="entry name" value="Ankyrin_rpt"/>
</dbReference>
<dbReference type="Proteomes" id="UP001501586">
    <property type="component" value="Unassembled WGS sequence"/>
</dbReference>
<dbReference type="PROSITE" id="PS50088">
    <property type="entry name" value="ANK_REPEAT"/>
    <property type="match status" value="1"/>
</dbReference>